<evidence type="ECO:0000256" key="3">
    <source>
        <dbReference type="ARBA" id="ARBA00022989"/>
    </source>
</evidence>
<evidence type="ECO:0000256" key="2">
    <source>
        <dbReference type="ARBA" id="ARBA00022692"/>
    </source>
</evidence>
<keyword evidence="4 6" id="KW-0175">Coiled coil</keyword>
<evidence type="ECO:0000313" key="9">
    <source>
        <dbReference type="EMBL" id="CAH3162261.1"/>
    </source>
</evidence>
<evidence type="ECO:0000256" key="8">
    <source>
        <dbReference type="SAM" id="Phobius"/>
    </source>
</evidence>
<dbReference type="PANTHER" id="PTHR23291:SF112">
    <property type="entry name" value="GROWTH HORMONE-INDUCIBLE TRANSMEMBRANE PROTEIN"/>
    <property type="match status" value="1"/>
</dbReference>
<comment type="caution">
    <text evidence="9">The sequence shown here is derived from an EMBL/GenBank/DDBJ whole genome shotgun (WGS) entry which is preliminary data.</text>
</comment>
<dbReference type="Pfam" id="PF00261">
    <property type="entry name" value="Tropomyosin"/>
    <property type="match status" value="1"/>
</dbReference>
<dbReference type="GO" id="GO:0005743">
    <property type="term" value="C:mitochondrial inner membrane"/>
    <property type="evidence" value="ECO:0007669"/>
    <property type="project" value="TreeGrafter"/>
</dbReference>
<keyword evidence="10" id="KW-1185">Reference proteome</keyword>
<dbReference type="Gene3D" id="1.20.5.340">
    <property type="match status" value="1"/>
</dbReference>
<keyword evidence="3 8" id="KW-1133">Transmembrane helix</keyword>
<dbReference type="PANTHER" id="PTHR23291">
    <property type="entry name" value="BAX INHIBITOR-RELATED"/>
    <property type="match status" value="1"/>
</dbReference>
<proteinExistence type="predicted"/>
<gene>
    <name evidence="9" type="ORF">PMEA_00034122</name>
</gene>
<feature type="transmembrane region" description="Helical" evidence="8">
    <location>
        <begin position="409"/>
        <end position="428"/>
    </location>
</feature>
<dbReference type="SUPFAM" id="SSF57997">
    <property type="entry name" value="Tropomyosin"/>
    <property type="match status" value="1"/>
</dbReference>
<dbReference type="PRINTS" id="PR00194">
    <property type="entry name" value="TROPOMYOSIN"/>
</dbReference>
<dbReference type="AlphaFoldDB" id="A0AAU9XY47"/>
<keyword evidence="2 8" id="KW-0812">Transmembrane</keyword>
<dbReference type="EMBL" id="CALNXJ010000083">
    <property type="protein sequence ID" value="CAH3162261.1"/>
    <property type="molecule type" value="Genomic_DNA"/>
</dbReference>
<dbReference type="Proteomes" id="UP001159428">
    <property type="component" value="Unassembled WGS sequence"/>
</dbReference>
<feature type="transmembrane region" description="Helical" evidence="8">
    <location>
        <begin position="492"/>
        <end position="512"/>
    </location>
</feature>
<dbReference type="Pfam" id="PF01027">
    <property type="entry name" value="Bax1-I"/>
    <property type="match status" value="1"/>
</dbReference>
<feature type="transmembrane region" description="Helical" evidence="8">
    <location>
        <begin position="347"/>
        <end position="364"/>
    </location>
</feature>
<feature type="coiled-coil region" evidence="6">
    <location>
        <begin position="122"/>
        <end position="205"/>
    </location>
</feature>
<feature type="transmembrane region" description="Helical" evidence="8">
    <location>
        <begin position="376"/>
        <end position="397"/>
    </location>
</feature>
<feature type="transmembrane region" description="Helical" evidence="8">
    <location>
        <begin position="434"/>
        <end position="455"/>
    </location>
</feature>
<reference evidence="9 10" key="1">
    <citation type="submission" date="2022-05" db="EMBL/GenBank/DDBJ databases">
        <authorList>
            <consortium name="Genoscope - CEA"/>
            <person name="William W."/>
        </authorList>
    </citation>
    <scope>NUCLEOTIDE SEQUENCE [LARGE SCALE GENOMIC DNA]</scope>
</reference>
<name>A0AAU9XY47_9CNID</name>
<dbReference type="Gene3D" id="1.20.5.170">
    <property type="match status" value="1"/>
</dbReference>
<comment type="subcellular location">
    <subcellularLocation>
        <location evidence="1">Membrane</location>
        <topology evidence="1">Multi-pass membrane protein</topology>
    </subcellularLocation>
</comment>
<evidence type="ECO:0000256" key="5">
    <source>
        <dbReference type="ARBA" id="ARBA00023136"/>
    </source>
</evidence>
<feature type="transmembrane region" description="Helical" evidence="8">
    <location>
        <begin position="467"/>
        <end position="486"/>
    </location>
</feature>
<evidence type="ECO:0000256" key="1">
    <source>
        <dbReference type="ARBA" id="ARBA00004141"/>
    </source>
</evidence>
<sequence length="564" mass="62197">MSLTKVKEKMAKLKDDTEQAEEREADAKSLLKDTNEKAERDQNEAEGLKRRITLLKADLAKTTERLEEAEGRLGEITQKGENEEMVRKELEEVEVEGDEKISMLEESCVEAAKEREEKVHLLNEASRRMVVIKRDLQTAKEKEEKYLDTYEKLKDTLRNFTEQTKELEELDEEASEKEKLSEEKMRFLKEQVKEANGRAEVAEREVCKLERLKEETTSEIKNWGGKIKEIGINMFTMRLAGRCYSAYYCTLSTFSLQNLSKSAGRFPGKRFKRYFQNETKAWRSWEGTSKAPGITAETTGRAVVGGAALFGVGALCYYGLGLSNEMGAIDRAMVWPQVVRDRVRSTYSYFAGSLAVTAVSAYVISQSRAVFTLMRASPWLVVGGGMIATIGSSILCMSLPYEAGLNAKHIAWVGHSALIGTLIAPLMLLGGPLVLRAAAVTGGVVGALSLTAACAPDGKFLSWGGPLAIGLGGVCMACLGTLFLPASSMVAVGLQSVVTYGGLVIFGGFMLYDTQKIIRKAETYPLYAAVPYDPINASIGIYMDTINIFIRILTIMAASNSRRK</sequence>
<evidence type="ECO:0000313" key="10">
    <source>
        <dbReference type="Proteomes" id="UP001159428"/>
    </source>
</evidence>
<evidence type="ECO:0000256" key="4">
    <source>
        <dbReference type="ARBA" id="ARBA00023054"/>
    </source>
</evidence>
<organism evidence="9 10">
    <name type="scientific">Pocillopora meandrina</name>
    <dbReference type="NCBI Taxonomy" id="46732"/>
    <lineage>
        <taxon>Eukaryota</taxon>
        <taxon>Metazoa</taxon>
        <taxon>Cnidaria</taxon>
        <taxon>Anthozoa</taxon>
        <taxon>Hexacorallia</taxon>
        <taxon>Scleractinia</taxon>
        <taxon>Astrocoeniina</taxon>
        <taxon>Pocilloporidae</taxon>
        <taxon>Pocillopora</taxon>
    </lineage>
</organism>
<keyword evidence="5 8" id="KW-0472">Membrane</keyword>
<protein>
    <recommendedName>
        <fullName evidence="11">Growth hormone-inducible transmembrane protein</fullName>
    </recommendedName>
</protein>
<dbReference type="CDD" id="cd10431">
    <property type="entry name" value="GHITM"/>
    <property type="match status" value="1"/>
</dbReference>
<dbReference type="InterPro" id="IPR035871">
    <property type="entry name" value="GHITM"/>
</dbReference>
<dbReference type="InterPro" id="IPR000533">
    <property type="entry name" value="Tropomyosin"/>
</dbReference>
<evidence type="ECO:0000256" key="7">
    <source>
        <dbReference type="SAM" id="MobiDB-lite"/>
    </source>
</evidence>
<accession>A0AAU9XY47</accession>
<evidence type="ECO:0000256" key="6">
    <source>
        <dbReference type="SAM" id="Coils"/>
    </source>
</evidence>
<evidence type="ECO:0008006" key="11">
    <source>
        <dbReference type="Google" id="ProtNLM"/>
    </source>
</evidence>
<feature type="region of interest" description="Disordered" evidence="7">
    <location>
        <begin position="1"/>
        <end position="47"/>
    </location>
</feature>
<dbReference type="InterPro" id="IPR006214">
    <property type="entry name" value="Bax_inhibitor_1-related"/>
</dbReference>